<dbReference type="SFLD" id="SFLDG01129">
    <property type="entry name" value="C1.5:_HAD__Beta-PGM__Phosphata"/>
    <property type="match status" value="1"/>
</dbReference>
<gene>
    <name evidence="2" type="ORF">DT603_06515</name>
</gene>
<dbReference type="InterPro" id="IPR051540">
    <property type="entry name" value="S-2-haloacid_dehalogenase"/>
</dbReference>
<dbReference type="EMBL" id="QOVG01000003">
    <property type="protein sequence ID" value="NDK38494.1"/>
    <property type="molecule type" value="Genomic_DNA"/>
</dbReference>
<dbReference type="InterPro" id="IPR023198">
    <property type="entry name" value="PGP-like_dom2"/>
</dbReference>
<dbReference type="Proteomes" id="UP001429354">
    <property type="component" value="Unassembled WGS sequence"/>
</dbReference>
<evidence type="ECO:0000313" key="2">
    <source>
        <dbReference type="EMBL" id="NDK38494.1"/>
    </source>
</evidence>
<dbReference type="PANTHER" id="PTHR43316">
    <property type="entry name" value="HYDROLASE, HALOACID DELAHOGENASE-RELATED"/>
    <property type="match status" value="1"/>
</dbReference>
<dbReference type="Pfam" id="PF00702">
    <property type="entry name" value="Hydrolase"/>
    <property type="match status" value="1"/>
</dbReference>
<comment type="caution">
    <text evidence="2">The sequence shown here is derived from an EMBL/GenBank/DDBJ whole genome shotgun (WGS) entry which is preliminary data.</text>
</comment>
<proteinExistence type="predicted"/>
<keyword evidence="1 2" id="KW-0378">Hydrolase</keyword>
<name>A0ABX0AAC3_9GAMM</name>
<accession>A0ABX0AAC3</accession>
<dbReference type="PANTHER" id="PTHR43316:SF8">
    <property type="entry name" value="HAD FAMILY HYDROLASE"/>
    <property type="match status" value="1"/>
</dbReference>
<dbReference type="InterPro" id="IPR023214">
    <property type="entry name" value="HAD_sf"/>
</dbReference>
<keyword evidence="3" id="KW-1185">Reference proteome</keyword>
<organism evidence="2 3">
    <name type="scientific">Pseudoxanthomonas gei</name>
    <dbReference type="NCBI Taxonomy" id="1383030"/>
    <lineage>
        <taxon>Bacteria</taxon>
        <taxon>Pseudomonadati</taxon>
        <taxon>Pseudomonadota</taxon>
        <taxon>Gammaproteobacteria</taxon>
        <taxon>Lysobacterales</taxon>
        <taxon>Lysobacteraceae</taxon>
        <taxon>Pseudoxanthomonas</taxon>
    </lineage>
</organism>
<dbReference type="SUPFAM" id="SSF56784">
    <property type="entry name" value="HAD-like"/>
    <property type="match status" value="1"/>
</dbReference>
<sequence>MQAISWVGFDGDDTLWKSEDFYRKAELDFESIIGQYIDLTDARTLDHLLEVERRNLRVFGYGAKGMTLSMVESAVQLTGERISARDIHRIIDIGRATLEHPVEVIEGVADAVRSIAAECEIVLITKGDLFHQESKIEKSGLSELFHRIEVVSEKDMATYSRVLRELDVPAERFVMIGNSIRSDIEPVIALGGWGIHVPYHITWAHEAEHALSQGEPRMLQVESARQLHRAVLQIAAMAAAG</sequence>
<evidence type="ECO:0000313" key="3">
    <source>
        <dbReference type="Proteomes" id="UP001429354"/>
    </source>
</evidence>
<dbReference type="Gene3D" id="1.10.150.240">
    <property type="entry name" value="Putative phosphatase, domain 2"/>
    <property type="match status" value="1"/>
</dbReference>
<dbReference type="GO" id="GO:0016787">
    <property type="term" value="F:hydrolase activity"/>
    <property type="evidence" value="ECO:0007669"/>
    <property type="project" value="UniProtKB-KW"/>
</dbReference>
<dbReference type="SFLD" id="SFLDS00003">
    <property type="entry name" value="Haloacid_Dehalogenase"/>
    <property type="match status" value="1"/>
</dbReference>
<reference evidence="2 3" key="1">
    <citation type="submission" date="2018-07" db="EMBL/GenBank/DDBJ databases">
        <title>Whole genome Sequencing of Pseudoxanthomonas gei KCTC 32298 (T).</title>
        <authorList>
            <person name="Kumar S."/>
            <person name="Bansal K."/>
            <person name="Kaur A."/>
            <person name="Patil P."/>
            <person name="Sharma S."/>
            <person name="Patil P.B."/>
        </authorList>
    </citation>
    <scope>NUCLEOTIDE SEQUENCE [LARGE SCALE GENOMIC DNA]</scope>
    <source>
        <strain evidence="2 3">KCTC 32298</strain>
    </source>
</reference>
<dbReference type="RefSeq" id="WP_162349046.1">
    <property type="nucleotide sequence ID" value="NZ_QOVG01000003.1"/>
</dbReference>
<evidence type="ECO:0000256" key="1">
    <source>
        <dbReference type="ARBA" id="ARBA00022801"/>
    </source>
</evidence>
<dbReference type="InterPro" id="IPR036412">
    <property type="entry name" value="HAD-like_sf"/>
</dbReference>
<protein>
    <submittedName>
        <fullName evidence="2">HAD family hydrolase</fullName>
    </submittedName>
</protein>
<dbReference type="Gene3D" id="3.40.50.1000">
    <property type="entry name" value="HAD superfamily/HAD-like"/>
    <property type="match status" value="1"/>
</dbReference>